<proteinExistence type="predicted"/>
<evidence type="ECO:0000313" key="3">
    <source>
        <dbReference type="Proteomes" id="UP000241436"/>
    </source>
</evidence>
<keyword evidence="3" id="KW-1185">Reference proteome</keyword>
<accession>A0A2T4TXM0</accession>
<dbReference type="RefSeq" id="WP_107562765.1">
    <property type="nucleotide sequence ID" value="NZ_NVQC01000022.1"/>
</dbReference>
<evidence type="ECO:0000313" key="2">
    <source>
        <dbReference type="EMBL" id="PTL35873.1"/>
    </source>
</evidence>
<name>A0A2T4TXM0_9BACT</name>
<gene>
    <name evidence="2" type="ORF">CLG94_08980</name>
</gene>
<protein>
    <recommendedName>
        <fullName evidence="4">DUF4402 domain-containing protein</fullName>
    </recommendedName>
</protein>
<reference evidence="3" key="2">
    <citation type="journal article" date="2018" name="Environ. Microbiol.">
        <title>Bloom of a denitrifying methanotroph, 'Candidatus Methylomirabilis limnetica', in a deep stratified lake.</title>
        <authorList>
            <person name="Graf J.S."/>
            <person name="Mayr M.J."/>
            <person name="Marchant H.K."/>
            <person name="Tienken D."/>
            <person name="Hach P.F."/>
            <person name="Brand A."/>
            <person name="Schubert C.J."/>
            <person name="Kuypers M.M."/>
            <person name="Milucka J."/>
        </authorList>
    </citation>
    <scope>NUCLEOTIDE SEQUENCE [LARGE SCALE GENOMIC DNA]</scope>
    <source>
        <strain evidence="3">Zug</strain>
    </source>
</reference>
<feature type="signal peptide" evidence="1">
    <location>
        <begin position="1"/>
        <end position="16"/>
    </location>
</feature>
<dbReference type="EMBL" id="NVQC01000022">
    <property type="protein sequence ID" value="PTL35873.1"/>
    <property type="molecule type" value="Genomic_DNA"/>
</dbReference>
<evidence type="ECO:0000256" key="1">
    <source>
        <dbReference type="SAM" id="SignalP"/>
    </source>
</evidence>
<feature type="chain" id="PRO_5015439870" description="DUF4402 domain-containing protein" evidence="1">
    <location>
        <begin position="17"/>
        <end position="136"/>
    </location>
</feature>
<comment type="caution">
    <text evidence="2">The sequence shown here is derived from an EMBL/GenBank/DDBJ whole genome shotgun (WGS) entry which is preliminary data.</text>
</comment>
<sequence>MALAFVLILLPSLVKAATIVDVQFVQSDGAISGLNPSAAGFDVAYSGGLIKSADGTATFGSYFETIPRYNGSAGTFNYTDGAAVLPGGNVYYKIVRNFADSPNTARGIILGGDGTFAGVAGSIAQISLTVYRVTIP</sequence>
<dbReference type="Proteomes" id="UP000241436">
    <property type="component" value="Unassembled WGS sequence"/>
</dbReference>
<organism evidence="2 3">
    <name type="scientific">Candidatus Methylomirabilis limnetica</name>
    <dbReference type="NCBI Taxonomy" id="2033718"/>
    <lineage>
        <taxon>Bacteria</taxon>
        <taxon>Candidatus Methylomirabilota</taxon>
        <taxon>Candidatus Methylomirabilia</taxon>
        <taxon>Candidatus Methylomirabilales</taxon>
        <taxon>Candidatus Methylomirabilaceae</taxon>
        <taxon>Candidatus Methylomirabilis</taxon>
    </lineage>
</organism>
<reference evidence="2 3" key="1">
    <citation type="submission" date="2017-09" db="EMBL/GenBank/DDBJ databases">
        <title>Bloom of a denitrifying methanotroph, Candidatus Methylomirabilis limnetica, in a deep stratified lake.</title>
        <authorList>
            <person name="Graf J.S."/>
            <person name="Marchant H.K."/>
            <person name="Tienken D."/>
            <person name="Hach P.F."/>
            <person name="Brand A."/>
            <person name="Schubert C.J."/>
            <person name="Kuypers M.M."/>
            <person name="Milucka J."/>
        </authorList>
    </citation>
    <scope>NUCLEOTIDE SEQUENCE [LARGE SCALE GENOMIC DNA]</scope>
    <source>
        <strain evidence="2 3">Zug</strain>
    </source>
</reference>
<evidence type="ECO:0008006" key="4">
    <source>
        <dbReference type="Google" id="ProtNLM"/>
    </source>
</evidence>
<dbReference type="AlphaFoldDB" id="A0A2T4TXM0"/>
<keyword evidence="1" id="KW-0732">Signal</keyword>